<dbReference type="InterPro" id="IPR011040">
    <property type="entry name" value="Sialidase"/>
</dbReference>
<evidence type="ECO:0000256" key="2">
    <source>
        <dbReference type="SAM" id="SignalP"/>
    </source>
</evidence>
<keyword evidence="5" id="KW-1185">Reference proteome</keyword>
<keyword evidence="2" id="KW-0732">Signal</keyword>
<dbReference type="AlphaFoldDB" id="A0A5B8UDM3"/>
<accession>A0A5B8UDM3</accession>
<dbReference type="Pfam" id="PF13088">
    <property type="entry name" value="BNR_2"/>
    <property type="match status" value="1"/>
</dbReference>
<reference evidence="4 5" key="1">
    <citation type="journal article" date="2015" name="Int. J. Syst. Evol. Microbiol.">
        <title>Flavisolibacter ginsenosidimutans sp. nov., with ginsenoside-converting activity isolated from soil used for cultivating ginseng.</title>
        <authorList>
            <person name="Zhao Y."/>
            <person name="Liu Q."/>
            <person name="Kang M.S."/>
            <person name="Jin F."/>
            <person name="Yu H."/>
            <person name="Im W.T."/>
        </authorList>
    </citation>
    <scope>NUCLEOTIDE SEQUENCE [LARGE SCALE GENOMIC DNA]</scope>
    <source>
        <strain evidence="4 5">Gsoil 636</strain>
    </source>
</reference>
<evidence type="ECO:0000256" key="1">
    <source>
        <dbReference type="SAM" id="Coils"/>
    </source>
</evidence>
<feature type="chain" id="PRO_5022952801" evidence="2">
    <location>
        <begin position="24"/>
        <end position="606"/>
    </location>
</feature>
<feature type="coiled-coil region" evidence="1">
    <location>
        <begin position="203"/>
        <end position="237"/>
    </location>
</feature>
<evidence type="ECO:0000313" key="4">
    <source>
        <dbReference type="EMBL" id="QEC54396.1"/>
    </source>
</evidence>
<dbReference type="SUPFAM" id="SSF50939">
    <property type="entry name" value="Sialidases"/>
    <property type="match status" value="1"/>
</dbReference>
<dbReference type="EMBL" id="CP042433">
    <property type="protein sequence ID" value="QEC54396.1"/>
    <property type="molecule type" value="Genomic_DNA"/>
</dbReference>
<dbReference type="KEGG" id="fgg:FSB75_00245"/>
<protein>
    <submittedName>
        <fullName evidence="4">Exo-alpha-sialidase</fullName>
    </submittedName>
</protein>
<dbReference type="OrthoDB" id="7294637at2"/>
<dbReference type="PANTHER" id="PTHR43752">
    <property type="entry name" value="BNR/ASP-BOX REPEAT FAMILY PROTEIN"/>
    <property type="match status" value="1"/>
</dbReference>
<dbReference type="RefSeq" id="WP_146781286.1">
    <property type="nucleotide sequence ID" value="NZ_BAABIO010000006.1"/>
</dbReference>
<dbReference type="Proteomes" id="UP000321204">
    <property type="component" value="Chromosome"/>
</dbReference>
<dbReference type="InterPro" id="IPR036278">
    <property type="entry name" value="Sialidase_sf"/>
</dbReference>
<dbReference type="Gene3D" id="2.120.10.10">
    <property type="match status" value="1"/>
</dbReference>
<organism evidence="4 5">
    <name type="scientific">Flavisolibacter ginsenosidimutans</name>
    <dbReference type="NCBI Taxonomy" id="661481"/>
    <lineage>
        <taxon>Bacteria</taxon>
        <taxon>Pseudomonadati</taxon>
        <taxon>Bacteroidota</taxon>
        <taxon>Chitinophagia</taxon>
        <taxon>Chitinophagales</taxon>
        <taxon>Chitinophagaceae</taxon>
        <taxon>Flavisolibacter</taxon>
    </lineage>
</organism>
<gene>
    <name evidence="4" type="ORF">FSB75_00245</name>
</gene>
<feature type="signal peptide" evidence="2">
    <location>
        <begin position="1"/>
        <end position="23"/>
    </location>
</feature>
<keyword evidence="1" id="KW-0175">Coiled coil</keyword>
<name>A0A5B8UDM3_9BACT</name>
<dbReference type="CDD" id="cd15482">
    <property type="entry name" value="Sialidase_non-viral"/>
    <property type="match status" value="1"/>
</dbReference>
<dbReference type="PANTHER" id="PTHR43752:SF2">
    <property type="entry name" value="BNR_ASP-BOX REPEAT FAMILY PROTEIN"/>
    <property type="match status" value="1"/>
</dbReference>
<evidence type="ECO:0000259" key="3">
    <source>
        <dbReference type="Pfam" id="PF13088"/>
    </source>
</evidence>
<sequence length="606" mass="68312">MKRMKKISSLVLVTMLVNLSLRAQNQQWVEGFDKVVFHHDDSDPRRPLNRDFRGQSKGYMTAGWWIPGHMDRNFVSWQTAVVPEKKPTTFSFIGSTSVLPSEISKGPQAKLTVNGQYALTFTLGMMRDYTWTEGDYQLKYISKRVEYPYTSTHREFDLYGNSGVFQLSVPGSAVEAGKPVSLQVEILPFERWHNGWFMVKEYRDVLKTSIESLEGQLEALRMDMAKLNEQTQILATQAYSKMLGTDKYEHSVVYTDGYRHLHPADIIKLKNGEILLMTREGTEHISNDGDVIMLRSKDGGKTWGDKITIAGIKNVDEREGCGIQLKDGTIMVGVFYNNLYDKDGEYAWPTNNPELQKLSESDKRYTEPGKHYLGAYTISSKDNGRTWSKPAYIETANMPFTNLEGPTDAPIEMPDGSVLMAVIGYSPKSDVGNRSSVMLRSTDKGKIWSYLSTIASDPGGKLGGFMEPGIVRTKTGRIVVGLRNHAPENAIWSTYSDDNGKTWAPVWKTDMIGHPADIIQLKDGRLVMSYGIRDGIHGSPGGIRACFSNDNGKTWDIKTEVQLRNDFLNVDVGYPESIQRPDGKVMTLYYYNLFGKYFIGSTVWQP</sequence>
<feature type="domain" description="Sialidase" evidence="3">
    <location>
        <begin position="376"/>
        <end position="585"/>
    </location>
</feature>
<evidence type="ECO:0000313" key="5">
    <source>
        <dbReference type="Proteomes" id="UP000321204"/>
    </source>
</evidence>
<proteinExistence type="predicted"/>